<dbReference type="EnsemblBacteria" id="ABC21871">
    <property type="protein sequence ID" value="ABC21871"/>
    <property type="gene ID" value="Rru_A1070"/>
</dbReference>
<keyword evidence="1 5" id="KW-0346">Stress response</keyword>
<accession>Q2RVH4</accession>
<dbReference type="PhylomeDB" id="Q2RVH4"/>
<dbReference type="PANTHER" id="PTHR47062:SF1">
    <property type="entry name" value="SMALL HEAT SHOCK PROTEIN IBPA"/>
    <property type="match status" value="1"/>
</dbReference>
<proteinExistence type="inferred from homology"/>
<dbReference type="eggNOG" id="COG0071">
    <property type="taxonomic scope" value="Bacteria"/>
</dbReference>
<dbReference type="PANTHER" id="PTHR47062">
    <property type="match status" value="1"/>
</dbReference>
<evidence type="ECO:0000256" key="1">
    <source>
        <dbReference type="ARBA" id="ARBA00023016"/>
    </source>
</evidence>
<evidence type="ECO:0000256" key="3">
    <source>
        <dbReference type="RuleBase" id="RU003616"/>
    </source>
</evidence>
<dbReference type="PROSITE" id="PS01031">
    <property type="entry name" value="SHSP"/>
    <property type="match status" value="1"/>
</dbReference>
<feature type="domain" description="SHSP" evidence="4">
    <location>
        <begin position="30"/>
        <end position="143"/>
    </location>
</feature>
<dbReference type="Gene3D" id="2.60.40.790">
    <property type="match status" value="1"/>
</dbReference>
<dbReference type="EMBL" id="CP000230">
    <property type="protein sequence ID" value="ABC21871.1"/>
    <property type="molecule type" value="Genomic_DNA"/>
</dbReference>
<comment type="similarity">
    <text evidence="2 3">Belongs to the small heat shock protein (HSP20) family.</text>
</comment>
<sequence>MRTFDLAPLHRFAIGFDNVSRLLDAAARLDDQSVAYPPYNIEKTGESAYRITMAVAGFGESDLDVVVQENTLVISGKQDKGAEPEVGQFLHRGIAGRAFERKFELADHIKVTGAALVNGLLHIDLVREVPEEKQPRKIAIASTQAESPKVIENKAA</sequence>
<gene>
    <name evidence="5" type="ordered locus">Rru_A1070</name>
</gene>
<evidence type="ECO:0000313" key="6">
    <source>
        <dbReference type="Proteomes" id="UP000001929"/>
    </source>
</evidence>
<dbReference type="RefSeq" id="WP_011388825.1">
    <property type="nucleotide sequence ID" value="NC_007643.1"/>
</dbReference>
<evidence type="ECO:0000256" key="2">
    <source>
        <dbReference type="PROSITE-ProRule" id="PRU00285"/>
    </source>
</evidence>
<evidence type="ECO:0000313" key="5">
    <source>
        <dbReference type="EMBL" id="ABC21871.1"/>
    </source>
</evidence>
<dbReference type="InterPro" id="IPR002068">
    <property type="entry name" value="A-crystallin/Hsp20_dom"/>
</dbReference>
<dbReference type="InterPro" id="IPR008978">
    <property type="entry name" value="HSP20-like_chaperone"/>
</dbReference>
<reference evidence="5 6" key="1">
    <citation type="journal article" date="2011" name="Stand. Genomic Sci.">
        <title>Complete genome sequence of Rhodospirillum rubrum type strain (S1).</title>
        <authorList>
            <person name="Munk A.C."/>
            <person name="Copeland A."/>
            <person name="Lucas S."/>
            <person name="Lapidus A."/>
            <person name="Del Rio T.G."/>
            <person name="Barry K."/>
            <person name="Detter J.C."/>
            <person name="Hammon N."/>
            <person name="Israni S."/>
            <person name="Pitluck S."/>
            <person name="Brettin T."/>
            <person name="Bruce D."/>
            <person name="Han C."/>
            <person name="Tapia R."/>
            <person name="Gilna P."/>
            <person name="Schmutz J."/>
            <person name="Larimer F."/>
            <person name="Land M."/>
            <person name="Kyrpides N.C."/>
            <person name="Mavromatis K."/>
            <person name="Richardson P."/>
            <person name="Rohde M."/>
            <person name="Goker M."/>
            <person name="Klenk H.P."/>
            <person name="Zhang Y."/>
            <person name="Roberts G.P."/>
            <person name="Reslewic S."/>
            <person name="Schwartz D.C."/>
        </authorList>
    </citation>
    <scope>NUCLEOTIDE SEQUENCE [LARGE SCALE GENOMIC DNA]</scope>
    <source>
        <strain evidence="6">ATCC 11170 / ATH 1.1.1 / DSM 467 / LMG 4362 / NCIMB 8255 / S1</strain>
    </source>
</reference>
<dbReference type="KEGG" id="rru:Rru_A1070"/>
<dbReference type="HOGENOM" id="CLU_046737_4_1_5"/>
<dbReference type="AlphaFoldDB" id="Q2RVH4"/>
<organism evidence="5 6">
    <name type="scientific">Rhodospirillum rubrum (strain ATCC 11170 / ATH 1.1.1 / DSM 467 / LMG 4362 / NCIMB 8255 / S1)</name>
    <dbReference type="NCBI Taxonomy" id="269796"/>
    <lineage>
        <taxon>Bacteria</taxon>
        <taxon>Pseudomonadati</taxon>
        <taxon>Pseudomonadota</taxon>
        <taxon>Alphaproteobacteria</taxon>
        <taxon>Rhodospirillales</taxon>
        <taxon>Rhodospirillaceae</taxon>
        <taxon>Rhodospirillum</taxon>
    </lineage>
</organism>
<dbReference type="CDD" id="cd06470">
    <property type="entry name" value="ACD_IbpA-B_like"/>
    <property type="match status" value="1"/>
</dbReference>
<evidence type="ECO:0000259" key="4">
    <source>
        <dbReference type="PROSITE" id="PS01031"/>
    </source>
</evidence>
<dbReference type="Pfam" id="PF00011">
    <property type="entry name" value="HSP20"/>
    <property type="match status" value="1"/>
</dbReference>
<dbReference type="STRING" id="269796.Rru_A1070"/>
<keyword evidence="6" id="KW-1185">Reference proteome</keyword>
<dbReference type="SUPFAM" id="SSF49764">
    <property type="entry name" value="HSP20-like chaperones"/>
    <property type="match status" value="1"/>
</dbReference>
<name>Q2RVH4_RHORT</name>
<dbReference type="InterPro" id="IPR037913">
    <property type="entry name" value="ACD_IbpA/B"/>
</dbReference>
<dbReference type="PATRIC" id="fig|269796.9.peg.1127"/>
<protein>
    <submittedName>
        <fullName evidence="5">Heat shock protein Hsp20</fullName>
    </submittedName>
</protein>
<dbReference type="Proteomes" id="UP000001929">
    <property type="component" value="Chromosome"/>
</dbReference>